<feature type="transmembrane region" description="Helical" evidence="7">
    <location>
        <begin position="175"/>
        <end position="195"/>
    </location>
</feature>
<dbReference type="NCBIfam" id="NF041784">
    <property type="entry name" value="mnquin_red_QrcD"/>
    <property type="match status" value="1"/>
</dbReference>
<dbReference type="Pfam" id="PF03916">
    <property type="entry name" value="NrfD"/>
    <property type="match status" value="1"/>
</dbReference>
<evidence type="ECO:0000256" key="2">
    <source>
        <dbReference type="ARBA" id="ARBA00008929"/>
    </source>
</evidence>
<protein>
    <submittedName>
        <fullName evidence="8">Putative polysulfide reductase NrfD</fullName>
    </submittedName>
</protein>
<accession>S5VNW3</accession>
<dbReference type="EMBL" id="KF113862">
    <property type="protein sequence ID" value="AGS82801.1"/>
    <property type="molecule type" value="Genomic_DNA"/>
</dbReference>
<evidence type="ECO:0000256" key="7">
    <source>
        <dbReference type="SAM" id="Phobius"/>
    </source>
</evidence>
<evidence type="ECO:0000256" key="5">
    <source>
        <dbReference type="ARBA" id="ARBA00022989"/>
    </source>
</evidence>
<feature type="transmembrane region" description="Helical" evidence="7">
    <location>
        <begin position="262"/>
        <end position="282"/>
    </location>
</feature>
<comment type="similarity">
    <text evidence="2">Belongs to the NrfD family.</text>
</comment>
<evidence type="ECO:0000256" key="6">
    <source>
        <dbReference type="ARBA" id="ARBA00023136"/>
    </source>
</evidence>
<dbReference type="InterPro" id="IPR005614">
    <property type="entry name" value="NrfD-like"/>
</dbReference>
<feature type="transmembrane region" description="Helical" evidence="7">
    <location>
        <begin position="334"/>
        <end position="357"/>
    </location>
</feature>
<dbReference type="PANTHER" id="PTHR34856:SF2">
    <property type="entry name" value="PROTEIN NRFD"/>
    <property type="match status" value="1"/>
</dbReference>
<keyword evidence="4 7" id="KW-0812">Transmembrane</keyword>
<reference evidence="8" key="1">
    <citation type="journal article" date="2013" name="J. Bacteriol.">
        <title>Roles of HynAB and Ech, the only two hydrogenases found in the model sulfate reducer Desulfovibrio gigas.</title>
        <authorList>
            <person name="Morais-Silva F.O."/>
            <person name="Santos C.I."/>
            <person name="Rodrigues R."/>
            <person name="Pereira I.A."/>
            <person name="Rodrigues-Pousada C."/>
        </authorList>
    </citation>
    <scope>NUCLEOTIDE SEQUENCE</scope>
    <source>
        <strain evidence="8">ATCC 19364</strain>
    </source>
</reference>
<evidence type="ECO:0000256" key="3">
    <source>
        <dbReference type="ARBA" id="ARBA00022475"/>
    </source>
</evidence>
<comment type="subcellular location">
    <subcellularLocation>
        <location evidence="1">Cell membrane</location>
        <topology evidence="1">Multi-pass membrane protein</topology>
    </subcellularLocation>
</comment>
<keyword evidence="6 7" id="KW-0472">Membrane</keyword>
<name>S5VNW3_MEGGA</name>
<dbReference type="PANTHER" id="PTHR34856">
    <property type="entry name" value="PROTEIN NRFD"/>
    <property type="match status" value="1"/>
</dbReference>
<organism evidence="8">
    <name type="scientific">Megalodesulfovibrio gigas</name>
    <name type="common">Desulfovibrio gigas</name>
    <dbReference type="NCBI Taxonomy" id="879"/>
    <lineage>
        <taxon>Bacteria</taxon>
        <taxon>Pseudomonadati</taxon>
        <taxon>Thermodesulfobacteriota</taxon>
        <taxon>Desulfovibrionia</taxon>
        <taxon>Desulfovibrionales</taxon>
        <taxon>Desulfovibrionaceae</taxon>
        <taxon>Megalodesulfovibrio</taxon>
    </lineage>
</organism>
<dbReference type="InterPro" id="IPR053549">
    <property type="entry name" value="NrfD_menaquinone_reductase"/>
</dbReference>
<gene>
    <name evidence="8" type="primary">qrcD</name>
</gene>
<keyword evidence="3" id="KW-1003">Cell membrane</keyword>
<evidence type="ECO:0000256" key="4">
    <source>
        <dbReference type="ARBA" id="ARBA00022692"/>
    </source>
</evidence>
<feature type="transmembrane region" description="Helical" evidence="7">
    <location>
        <begin position="377"/>
        <end position="398"/>
    </location>
</feature>
<evidence type="ECO:0000313" key="8">
    <source>
        <dbReference type="EMBL" id="AGS82801.1"/>
    </source>
</evidence>
<dbReference type="InterPro" id="IPR052049">
    <property type="entry name" value="Electron_transfer_protein"/>
</dbReference>
<feature type="transmembrane region" description="Helical" evidence="7">
    <location>
        <begin position="302"/>
        <end position="322"/>
    </location>
</feature>
<feature type="transmembrane region" description="Helical" evidence="7">
    <location>
        <begin position="215"/>
        <end position="242"/>
    </location>
</feature>
<feature type="transmembrane region" description="Helical" evidence="7">
    <location>
        <begin position="90"/>
        <end position="111"/>
    </location>
</feature>
<dbReference type="OMA" id="FGYWHPN"/>
<evidence type="ECO:0000256" key="1">
    <source>
        <dbReference type="ARBA" id="ARBA00004651"/>
    </source>
</evidence>
<feature type="transmembrane region" description="Helical" evidence="7">
    <location>
        <begin position="131"/>
        <end position="155"/>
    </location>
</feature>
<proteinExistence type="inferred from homology"/>
<dbReference type="AlphaFoldDB" id="S5VNW3"/>
<feature type="transmembrane region" description="Helical" evidence="7">
    <location>
        <begin position="18"/>
        <end position="37"/>
    </location>
</feature>
<dbReference type="GO" id="GO:0005886">
    <property type="term" value="C:plasma membrane"/>
    <property type="evidence" value="ECO:0007669"/>
    <property type="project" value="UniProtKB-SubCell"/>
</dbReference>
<sequence length="411" mass="46179">MDKALLPEGCPRCSLGKFLIWMGVLAVVLAWGGYWMARIFLFGIGETALDNTFGFGLWITFDLAVIALGAGAFFTGLLRYILNIDPLKHIINLAVIIGFICYSGAMIVLALDVGQPLRSWFGFWHANVHSMLVEVMFCITCYLMVLAIEYVPIILENRQLNKIPFLHNMAHNFHLIMPLFAGMGAFLSFFHQGSLGGMYGVLFSRPYSYRPGFFIWPWTFFLFVLSAVASGPVFTMLIATVIEKASGRKMVDFKIKALMGKIAGTMLLVYVPLKIMDTWGWATSVLPEMGLNFSDLFHGVVYGQWQLWTEIVICGVIPMIMLNVKSIRENPMWLYTAAILDCIGVSINRYVFTVQGLAAPVMPFDQWELYIPNEAEWAPTFLVIAYGAVLISLSYRYLPVFPQEKALNAAK</sequence>
<feature type="transmembrane region" description="Helical" evidence="7">
    <location>
        <begin position="57"/>
        <end position="78"/>
    </location>
</feature>
<keyword evidence="5 7" id="KW-1133">Transmembrane helix</keyword>